<dbReference type="InterPro" id="IPR029032">
    <property type="entry name" value="AhpD-like"/>
</dbReference>
<evidence type="ECO:0000259" key="1">
    <source>
        <dbReference type="Pfam" id="PF02627"/>
    </source>
</evidence>
<organism evidence="2 3">
    <name type="scientific">Microbacterium aoyamense</name>
    <dbReference type="NCBI Taxonomy" id="344166"/>
    <lineage>
        <taxon>Bacteria</taxon>
        <taxon>Bacillati</taxon>
        <taxon>Actinomycetota</taxon>
        <taxon>Actinomycetes</taxon>
        <taxon>Micrococcales</taxon>
        <taxon>Microbacteriaceae</taxon>
        <taxon>Microbacterium</taxon>
    </lineage>
</organism>
<keyword evidence="3" id="KW-1185">Reference proteome</keyword>
<accession>A0ABN2PC67</accession>
<dbReference type="Pfam" id="PF02627">
    <property type="entry name" value="CMD"/>
    <property type="match status" value="1"/>
</dbReference>
<dbReference type="InterPro" id="IPR003779">
    <property type="entry name" value="CMD-like"/>
</dbReference>
<feature type="domain" description="Carboxymuconolactone decarboxylase-like" evidence="1">
    <location>
        <begin position="42"/>
        <end position="123"/>
    </location>
</feature>
<proteinExistence type="predicted"/>
<gene>
    <name evidence="2" type="ORF">GCM10009775_07240</name>
</gene>
<evidence type="ECO:0000313" key="2">
    <source>
        <dbReference type="EMBL" id="GAA1917369.1"/>
    </source>
</evidence>
<reference evidence="2 3" key="1">
    <citation type="journal article" date="2019" name="Int. J. Syst. Evol. Microbiol.">
        <title>The Global Catalogue of Microorganisms (GCM) 10K type strain sequencing project: providing services to taxonomists for standard genome sequencing and annotation.</title>
        <authorList>
            <consortium name="The Broad Institute Genomics Platform"/>
            <consortium name="The Broad Institute Genome Sequencing Center for Infectious Disease"/>
            <person name="Wu L."/>
            <person name="Ma J."/>
        </authorList>
    </citation>
    <scope>NUCLEOTIDE SEQUENCE [LARGE SCALE GENOMIC DNA]</scope>
    <source>
        <strain evidence="2 3">JCM 14900</strain>
    </source>
</reference>
<dbReference type="InterPro" id="IPR052512">
    <property type="entry name" value="4CMD/NDH-1_regulator"/>
</dbReference>
<dbReference type="PANTHER" id="PTHR33570">
    <property type="entry name" value="4-CARBOXYMUCONOLACTONE DECARBOXYLASE FAMILY PROTEIN"/>
    <property type="match status" value="1"/>
</dbReference>
<dbReference type="Gene3D" id="1.20.1290.10">
    <property type="entry name" value="AhpD-like"/>
    <property type="match status" value="1"/>
</dbReference>
<dbReference type="Proteomes" id="UP001501343">
    <property type="component" value="Unassembled WGS sequence"/>
</dbReference>
<dbReference type="PANTHER" id="PTHR33570:SF2">
    <property type="entry name" value="CARBOXYMUCONOLACTONE DECARBOXYLASE-LIKE DOMAIN-CONTAINING PROTEIN"/>
    <property type="match status" value="1"/>
</dbReference>
<dbReference type="RefSeq" id="WP_248145534.1">
    <property type="nucleotide sequence ID" value="NZ_BAAAOF010000002.1"/>
</dbReference>
<comment type="caution">
    <text evidence="2">The sequence shown here is derived from an EMBL/GenBank/DDBJ whole genome shotgun (WGS) entry which is preliminary data.</text>
</comment>
<dbReference type="SUPFAM" id="SSF69118">
    <property type="entry name" value="AhpD-like"/>
    <property type="match status" value="1"/>
</dbReference>
<name>A0ABN2PC67_9MICO</name>
<protein>
    <submittedName>
        <fullName evidence="2">Carboxymuconolactone decarboxylase family protein</fullName>
    </submittedName>
</protein>
<sequence>MNDAESDIHVESTGRRVLRELMGEEYLRVKDSRRNDFNDVLQDYAEDVCFGRVWGRDGIDRKQRSILNIAILTALNRTGPLKNHVEGALNNGCTPDEIKEVLLHTAVYCGLPAATESFRVAEDVLRERGLLE</sequence>
<evidence type="ECO:0000313" key="3">
    <source>
        <dbReference type="Proteomes" id="UP001501343"/>
    </source>
</evidence>
<dbReference type="EMBL" id="BAAAOF010000002">
    <property type="protein sequence ID" value="GAA1917369.1"/>
    <property type="molecule type" value="Genomic_DNA"/>
</dbReference>